<name>C5A2A7_THEGJ</name>
<evidence type="ECO:0000256" key="6">
    <source>
        <dbReference type="ARBA" id="ARBA00022806"/>
    </source>
</evidence>
<dbReference type="Gene3D" id="3.40.50.300">
    <property type="entry name" value="P-loop containing nucleotide triphosphate hydrolases"/>
    <property type="match status" value="3"/>
</dbReference>
<evidence type="ECO:0000256" key="12">
    <source>
        <dbReference type="SAM" id="Coils"/>
    </source>
</evidence>
<reference evidence="14 15" key="1">
    <citation type="journal article" date="2007" name="Genome Biol.">
        <title>Genome analysis and genome-wide proteomics of Thermococcus gammatolerans, the most radioresistant organism known amongst the Archaea.</title>
        <authorList>
            <person name="Zivanovic Y."/>
            <person name="Armengaud J."/>
            <person name="Lagorce A."/>
            <person name="Leplat C."/>
            <person name="Guerin P."/>
            <person name="Dutertre M."/>
            <person name="Anthouard V."/>
            <person name="Forterre P."/>
            <person name="Wincker P."/>
            <person name="Confalonieri F."/>
        </authorList>
    </citation>
    <scope>NUCLEOTIDE SEQUENCE [LARGE SCALE GENOMIC DNA]</scope>
    <source>
        <strain evidence="15">DSM 15229 / JCM 11827 / EJ3</strain>
    </source>
</reference>
<keyword evidence="5" id="KW-0378">Hydrolase</keyword>
<dbReference type="InterPro" id="IPR003586">
    <property type="entry name" value="Hint_dom_C"/>
</dbReference>
<dbReference type="InterPro" id="IPR036844">
    <property type="entry name" value="Hint_dom_sf"/>
</dbReference>
<dbReference type="STRING" id="593117.TGAM_2024"/>
<dbReference type="InterPro" id="IPR006142">
    <property type="entry name" value="INTEIN"/>
</dbReference>
<dbReference type="SMART" id="SM00350">
    <property type="entry name" value="MCM"/>
    <property type="match status" value="1"/>
</dbReference>
<dbReference type="InterPro" id="IPR033762">
    <property type="entry name" value="MCM_OB"/>
</dbReference>
<keyword evidence="7" id="KW-0068">Autocatalytic cleavage</keyword>
<dbReference type="GO" id="GO:0017116">
    <property type="term" value="F:single-stranded DNA helicase activity"/>
    <property type="evidence" value="ECO:0007669"/>
    <property type="project" value="TreeGrafter"/>
</dbReference>
<gene>
    <name evidence="14" type="primary">mcm2</name>
    <name evidence="14" type="ordered locus">TGAM_2024</name>
</gene>
<dbReference type="SMART" id="SM00305">
    <property type="entry name" value="HintC"/>
    <property type="match status" value="2"/>
</dbReference>
<feature type="domain" description="MCM C-terminal AAA(+) ATPase" evidence="13">
    <location>
        <begin position="279"/>
        <end position="392"/>
    </location>
</feature>
<dbReference type="PANTHER" id="PTHR11630">
    <property type="entry name" value="DNA REPLICATION LICENSING FACTOR MCM FAMILY MEMBER"/>
    <property type="match status" value="1"/>
</dbReference>
<dbReference type="Gene3D" id="2.40.50.140">
    <property type="entry name" value="Nucleic acid-binding proteins"/>
    <property type="match status" value="1"/>
</dbReference>
<proteinExistence type="inferred from homology"/>
<dbReference type="PROSITE" id="PS50818">
    <property type="entry name" value="INTEIN_C_TER"/>
    <property type="match status" value="2"/>
</dbReference>
<dbReference type="EMBL" id="CP001398">
    <property type="protein sequence ID" value="ACS34526.1"/>
    <property type="molecule type" value="Genomic_DNA"/>
</dbReference>
<dbReference type="InterPro" id="IPR036388">
    <property type="entry name" value="WH-like_DNA-bd_sf"/>
</dbReference>
<dbReference type="InterPro" id="IPR012340">
    <property type="entry name" value="NA-bd_OB-fold"/>
</dbReference>
<dbReference type="FunFam" id="3.30.1640.10:FF:000038">
    <property type="entry name" value="Cell division control protein 21"/>
    <property type="match status" value="1"/>
</dbReference>
<dbReference type="InterPro" id="IPR048907">
    <property type="entry name" value="WHD_MCM_arc"/>
</dbReference>
<dbReference type="InterPro" id="IPR001208">
    <property type="entry name" value="MCM_dom"/>
</dbReference>
<comment type="similarity">
    <text evidence="1 11">Belongs to the MCM family.</text>
</comment>
<evidence type="ECO:0000259" key="13">
    <source>
        <dbReference type="PROSITE" id="PS50051"/>
    </source>
</evidence>
<keyword evidence="4 11" id="KW-0547">Nucleotide-binding</keyword>
<protein>
    <recommendedName>
        <fullName evidence="2">DNA helicase</fullName>
        <ecNumber evidence="2">3.6.4.12</ecNumber>
    </recommendedName>
</protein>
<evidence type="ECO:0000256" key="3">
    <source>
        <dbReference type="ARBA" id="ARBA00022705"/>
    </source>
</evidence>
<keyword evidence="8 11" id="KW-0067">ATP-binding</keyword>
<dbReference type="InterPro" id="IPR031327">
    <property type="entry name" value="MCM"/>
</dbReference>
<dbReference type="Pfam" id="PF14890">
    <property type="entry name" value="Intein_splicing"/>
    <property type="match status" value="1"/>
</dbReference>
<feature type="domain" description="MCM C-terminal AAA(+) ATPase" evidence="13">
    <location>
        <begin position="896"/>
        <end position="974"/>
    </location>
</feature>
<dbReference type="EC" id="3.6.4.12" evidence="2"/>
<dbReference type="PROSITE" id="PS50051">
    <property type="entry name" value="MCM_2"/>
    <property type="match status" value="3"/>
</dbReference>
<evidence type="ECO:0000256" key="5">
    <source>
        <dbReference type="ARBA" id="ARBA00022801"/>
    </source>
</evidence>
<dbReference type="GO" id="GO:0016539">
    <property type="term" value="P:intein-mediated protein splicing"/>
    <property type="evidence" value="ECO:0007669"/>
    <property type="project" value="InterPro"/>
</dbReference>
<feature type="coiled-coil region" evidence="12">
    <location>
        <begin position="834"/>
        <end position="861"/>
    </location>
</feature>
<dbReference type="Pfam" id="PF17855">
    <property type="entry name" value="MCM_lid"/>
    <property type="match status" value="1"/>
</dbReference>
<dbReference type="Proteomes" id="UP000001488">
    <property type="component" value="Chromosome"/>
</dbReference>
<keyword evidence="10 11" id="KW-0238">DNA-binding</keyword>
<dbReference type="NCBIfam" id="TIGR01445">
    <property type="entry name" value="intein_Nterm"/>
    <property type="match status" value="2"/>
</dbReference>
<evidence type="ECO:0000256" key="1">
    <source>
        <dbReference type="ARBA" id="ARBA00008010"/>
    </source>
</evidence>
<dbReference type="Gene3D" id="1.10.10.10">
    <property type="entry name" value="Winged helix-like DNA-binding domain superfamily/Winged helix DNA-binding domain"/>
    <property type="match status" value="1"/>
</dbReference>
<dbReference type="GO" id="GO:0042555">
    <property type="term" value="C:MCM complex"/>
    <property type="evidence" value="ECO:0007669"/>
    <property type="project" value="TreeGrafter"/>
</dbReference>
<dbReference type="eggNOG" id="arCOG00439">
    <property type="taxonomic scope" value="Archaea"/>
</dbReference>
<dbReference type="SUPFAM" id="SSF51294">
    <property type="entry name" value="Hedgehog/intein (Hint) domain"/>
    <property type="match status" value="2"/>
</dbReference>
<evidence type="ECO:0000313" key="15">
    <source>
        <dbReference type="Proteomes" id="UP000001488"/>
    </source>
</evidence>
<evidence type="ECO:0000256" key="4">
    <source>
        <dbReference type="ARBA" id="ARBA00022741"/>
    </source>
</evidence>
<dbReference type="SMART" id="SM00306">
    <property type="entry name" value="HintN"/>
    <property type="match status" value="2"/>
</dbReference>
<evidence type="ECO:0000256" key="9">
    <source>
        <dbReference type="ARBA" id="ARBA00023000"/>
    </source>
</evidence>
<dbReference type="Gene3D" id="2.20.28.10">
    <property type="match status" value="1"/>
</dbReference>
<dbReference type="GO" id="GO:0005524">
    <property type="term" value="F:ATP binding"/>
    <property type="evidence" value="ECO:0007669"/>
    <property type="project" value="UniProtKB-KW"/>
</dbReference>
<evidence type="ECO:0000256" key="11">
    <source>
        <dbReference type="RuleBase" id="RU004070"/>
    </source>
</evidence>
<evidence type="ECO:0000256" key="2">
    <source>
        <dbReference type="ARBA" id="ARBA00012551"/>
    </source>
</evidence>
<dbReference type="InterPro" id="IPR027925">
    <property type="entry name" value="MCM_N"/>
</dbReference>
<dbReference type="NCBIfam" id="TIGR01443">
    <property type="entry name" value="intein_Cterm"/>
    <property type="match status" value="2"/>
</dbReference>
<dbReference type="Pfam" id="PF00493">
    <property type="entry name" value="MCM"/>
    <property type="match status" value="3"/>
</dbReference>
<organism evidence="14 15">
    <name type="scientific">Thermococcus gammatolerans (strain DSM 15229 / JCM 11827 / EJ3)</name>
    <dbReference type="NCBI Taxonomy" id="593117"/>
    <lineage>
        <taxon>Archaea</taxon>
        <taxon>Methanobacteriati</taxon>
        <taxon>Methanobacteriota</taxon>
        <taxon>Thermococci</taxon>
        <taxon>Thermococcales</taxon>
        <taxon>Thermococcaceae</taxon>
        <taxon>Thermococcus</taxon>
    </lineage>
</organism>
<dbReference type="InterPro" id="IPR030934">
    <property type="entry name" value="Intein_C"/>
</dbReference>
<dbReference type="InterPro" id="IPR041562">
    <property type="entry name" value="MCM_lid"/>
</dbReference>
<dbReference type="Gene3D" id="2.170.16.10">
    <property type="entry name" value="Hedgehog/Intein (Hint) domain"/>
    <property type="match status" value="3"/>
</dbReference>
<dbReference type="GO" id="GO:0003697">
    <property type="term" value="F:single-stranded DNA binding"/>
    <property type="evidence" value="ECO:0007669"/>
    <property type="project" value="TreeGrafter"/>
</dbReference>
<keyword evidence="3" id="KW-0235">DNA replication</keyword>
<dbReference type="InterPro" id="IPR027417">
    <property type="entry name" value="P-loop_NTPase"/>
</dbReference>
<dbReference type="Gene3D" id="3.30.1640.10">
    <property type="entry name" value="mini-chromosome maintenance (MCM) complex, chain A, domain 1"/>
    <property type="match status" value="1"/>
</dbReference>
<dbReference type="PANTHER" id="PTHR11630:SF66">
    <property type="entry name" value="DNA REPLICATION LICENSING FACTOR MCM4"/>
    <property type="match status" value="1"/>
</dbReference>
<dbReference type="CDD" id="cd00081">
    <property type="entry name" value="Hint"/>
    <property type="match status" value="2"/>
</dbReference>
<dbReference type="KEGG" id="tga:TGAM_2024"/>
<evidence type="ECO:0000256" key="7">
    <source>
        <dbReference type="ARBA" id="ARBA00022813"/>
    </source>
</evidence>
<dbReference type="InterPro" id="IPR003587">
    <property type="entry name" value="Hint_dom_N"/>
</dbReference>
<dbReference type="AlphaFoldDB" id="C5A2A7"/>
<evidence type="ECO:0000313" key="14">
    <source>
        <dbReference type="EMBL" id="ACS34526.1"/>
    </source>
</evidence>
<keyword evidence="15" id="KW-1185">Reference proteome</keyword>
<dbReference type="GO" id="GO:0006260">
    <property type="term" value="P:DNA replication"/>
    <property type="evidence" value="ECO:0007669"/>
    <property type="project" value="UniProtKB-KW"/>
</dbReference>
<feature type="domain" description="MCM C-terminal AAA(+) ATPase" evidence="13">
    <location>
        <begin position="548"/>
        <end position="571"/>
    </location>
</feature>
<dbReference type="GO" id="GO:0016787">
    <property type="term" value="F:hydrolase activity"/>
    <property type="evidence" value="ECO:0007669"/>
    <property type="project" value="UniProtKB-KW"/>
</dbReference>
<dbReference type="PRINTS" id="PR00379">
    <property type="entry name" value="INTEIN"/>
</dbReference>
<dbReference type="SUPFAM" id="SSF50249">
    <property type="entry name" value="Nucleic acid-binding proteins"/>
    <property type="match status" value="1"/>
</dbReference>
<dbReference type="Pfam" id="PF17207">
    <property type="entry name" value="MCM_OB"/>
    <property type="match status" value="1"/>
</dbReference>
<dbReference type="Pfam" id="PF21120">
    <property type="entry name" value="WHD_MCM_arc"/>
    <property type="match status" value="1"/>
</dbReference>
<dbReference type="PRINTS" id="PR01657">
    <property type="entry name" value="MCMFAMILY"/>
</dbReference>
<keyword evidence="6" id="KW-0347">Helicase</keyword>
<sequence>MMDREDMISRFATFLREYKDDDGNPIYLNRLKDLLTVVPKRSLTIDWAHLNSFDPELAQELLENPEEVLMAGEDAIQIVLREDLMYSEELKIHARFYNLPHTLLVKELGSEHINRLIQVEGIITRISEVKPFVQRAVFVCKDCGNEMVRLQRPYENLVKPAKCDACGSRNVELDVEKSRFINFQSFRLQDRPESLKGGQMPRFVDAILLDDLVDTALPGDRVLVTGILRVILEQRDKRPIFKKVLEVNHIEQLSKEIEELEISPEDEQKIRELAKRKDIVDAIVDSIAPAIWGHRIVKKGIALALFGGVQRVLPDGTKLRGESHVLLVGDPGVAKSQLLRYVANLAPRAIYTSGKSSSAAGLTAAAVRDEFTGSWVLEAGVLVLADGGFACLHPDSRVLVDGKYQRIEDLFELEKSYKALSDGQIVDIQEKEMEVTALDLGSIRTKTSKATIIRRKPWKGELLKLKFRSGNEVTLTPDHLLIDGKTLEWKEAERFKVGESVIGLDENFNPRPDEIVSIERVPYEGYVYDLYVPGEHNFLAEGIIVHNCIDEFDKMSDRDRSAIHEALEQQSYHYDFELLLADGRKVKIGELVDSLIEANRDKVIIGKDTEILPVDDIELLAYDLERKEIVKVKADRVSRHKAPDKFIRLRFSNGREIVVTPEHPIMVWEDGEIREKPAENVTVDDVVLGVARYPIEIEQFDEPLRDERAAWNRQDYLYSLGIVSKIKNAPGRYEVKPTERTFPGELLKKLGEAGKNIHFKLSSRYYAKRPLVSKSILRKEIRRLIEHLERVRELASKEPPKALKYLNKSRISFKYGLNAITLRNRIERGDPTALSILRTEVEREAERIERVIEEVEELLNGNVNFLRVTKVEKLPNDRWEWVYDVTVEPYHLFVSHGLVLHNTISISKAGITATLNARTTVIAAANPKFGRFNRMKSLPEQLDLPPTLLSRFDLIFLLLDEPDEKIDASIAEHILRVRRGEAEVVTPKIPYDLLKKYIAYARKNVHPVLSREAMEEIKRYYVKMRKGLRRSSDDGVQPIPITARQLEALIRLSEAHARMRLSETVTREDARAAIELIEAMMKTIAVDEEGNIDVSILEIGKSSKKLNKIEKLVDIIKNLEPEGEYGAPADRVIEAAKQAGVGSKREVEKLIEELKADGRIYEPRAGFYRVL</sequence>
<dbReference type="SUPFAM" id="SSF52540">
    <property type="entry name" value="P-loop containing nucleoside triphosphate hydrolases"/>
    <property type="match status" value="2"/>
</dbReference>
<evidence type="ECO:0000256" key="10">
    <source>
        <dbReference type="ARBA" id="ARBA00023125"/>
    </source>
</evidence>
<dbReference type="FunFam" id="2.20.28.10:FF:000036">
    <property type="entry name" value="DNA replication licensing factor, MCM2/3/5 family"/>
    <property type="match status" value="1"/>
</dbReference>
<dbReference type="HOGENOM" id="CLU_000995_7_2_2"/>
<dbReference type="PROSITE" id="PS50817">
    <property type="entry name" value="INTEIN_N_TER"/>
    <property type="match status" value="2"/>
</dbReference>
<dbReference type="InterPro" id="IPR006141">
    <property type="entry name" value="Intein_N"/>
</dbReference>
<accession>C5A2A7</accession>
<dbReference type="PATRIC" id="fig|593117.10.peg.2034"/>
<keyword evidence="12" id="KW-0175">Coiled coil</keyword>
<evidence type="ECO:0000256" key="8">
    <source>
        <dbReference type="ARBA" id="ARBA00022840"/>
    </source>
</evidence>
<dbReference type="Pfam" id="PF14551">
    <property type="entry name" value="MCM_N"/>
    <property type="match status" value="1"/>
</dbReference>
<keyword evidence="9" id="KW-0651">Protein splicing</keyword>
<dbReference type="PaxDb" id="593117-TGAM_2024"/>
<dbReference type="FunFam" id="3.40.50.300:FF:002469">
    <property type="entry name" value="Cell division control protein 21"/>
    <property type="match status" value="1"/>
</dbReference>